<name>A0A1U7AFK5_9MONI</name>
<dbReference type="HAMAP" id="MF_00382">
    <property type="entry name" value="Ribosomal_bL20"/>
    <property type="match status" value="1"/>
</dbReference>
<keyword evidence="4 7" id="KW-0689">Ribosomal protein</keyword>
<geneLocation type="chloroplast" evidence="10"/>
<evidence type="ECO:0000256" key="7">
    <source>
        <dbReference type="HAMAP-Rule" id="MF_00382"/>
    </source>
</evidence>
<evidence type="ECO:0000256" key="1">
    <source>
        <dbReference type="ARBA" id="ARBA00007698"/>
    </source>
</evidence>
<accession>A0A1U7AFK5</accession>
<evidence type="ECO:0000256" key="4">
    <source>
        <dbReference type="ARBA" id="ARBA00022980"/>
    </source>
</evidence>
<dbReference type="GO" id="GO:0005840">
    <property type="term" value="C:ribosome"/>
    <property type="evidence" value="ECO:0007669"/>
    <property type="project" value="UniProtKB-KW"/>
</dbReference>
<dbReference type="AlphaFoldDB" id="A0A1U7AFK5"/>
<keyword evidence="10" id="KW-0150">Chloroplast</keyword>
<dbReference type="SUPFAM" id="SSF74731">
    <property type="entry name" value="Ribosomal protein L20"/>
    <property type="match status" value="1"/>
</dbReference>
<dbReference type="PRINTS" id="PR00062">
    <property type="entry name" value="RIBOSOMALL20"/>
</dbReference>
<evidence type="ECO:0000256" key="3">
    <source>
        <dbReference type="ARBA" id="ARBA00022884"/>
    </source>
</evidence>
<dbReference type="PROSITE" id="PS00937">
    <property type="entry name" value="RIBOSOMAL_L20"/>
    <property type="match status" value="1"/>
</dbReference>
<evidence type="ECO:0000256" key="5">
    <source>
        <dbReference type="ARBA" id="ARBA00023274"/>
    </source>
</evidence>
<dbReference type="CDD" id="cd07026">
    <property type="entry name" value="Ribosomal_L20"/>
    <property type="match status" value="1"/>
</dbReference>
<gene>
    <name evidence="7 10" type="primary">rpl20</name>
</gene>
<dbReference type="GO" id="GO:0019843">
    <property type="term" value="F:rRNA binding"/>
    <property type="evidence" value="ECO:0007669"/>
    <property type="project" value="UniProtKB-UniRule"/>
</dbReference>
<organism evidence="10">
    <name type="scientific">Actinostachys pennula</name>
    <dbReference type="NCBI Taxonomy" id="148577"/>
    <lineage>
        <taxon>Eukaryota</taxon>
        <taxon>Viridiplantae</taxon>
        <taxon>Streptophyta</taxon>
        <taxon>Embryophyta</taxon>
        <taxon>Tracheophyta</taxon>
        <taxon>Polypodiopsida</taxon>
        <taxon>Polypodiidae</taxon>
        <taxon>Schizaeales</taxon>
        <taxon>Schizaeaceae</taxon>
        <taxon>Actinostachys</taxon>
    </lineage>
</organism>
<dbReference type="NCBIfam" id="TIGR01032">
    <property type="entry name" value="rplT_bact"/>
    <property type="match status" value="1"/>
</dbReference>
<dbReference type="Gene3D" id="1.10.1900.20">
    <property type="entry name" value="Ribosomal protein L20"/>
    <property type="match status" value="1"/>
</dbReference>
<dbReference type="InterPro" id="IPR049946">
    <property type="entry name" value="RIBOSOMAL_L20_CS"/>
</dbReference>
<dbReference type="InterPro" id="IPR035566">
    <property type="entry name" value="Ribosomal_protein_bL20_C"/>
</dbReference>
<dbReference type="GO" id="GO:0006412">
    <property type="term" value="P:translation"/>
    <property type="evidence" value="ECO:0007669"/>
    <property type="project" value="InterPro"/>
</dbReference>
<dbReference type="FunFam" id="1.10.1900.20:FF:000001">
    <property type="entry name" value="50S ribosomal protein L20"/>
    <property type="match status" value="1"/>
</dbReference>
<dbReference type="GO" id="GO:1990904">
    <property type="term" value="C:ribonucleoprotein complex"/>
    <property type="evidence" value="ECO:0007669"/>
    <property type="project" value="UniProtKB-KW"/>
</dbReference>
<keyword evidence="2 7" id="KW-0699">rRNA-binding</keyword>
<dbReference type="GO" id="GO:0009507">
    <property type="term" value="C:chloroplast"/>
    <property type="evidence" value="ECO:0007669"/>
    <property type="project" value="UniProtKB-SubCell"/>
</dbReference>
<proteinExistence type="inferred from homology"/>
<keyword evidence="5 7" id="KW-0687">Ribonucleoprotein</keyword>
<dbReference type="PANTHER" id="PTHR10986">
    <property type="entry name" value="39S RIBOSOMAL PROTEIN L20"/>
    <property type="match status" value="1"/>
</dbReference>
<keyword evidence="3 7" id="KW-0694">RNA-binding</keyword>
<comment type="subcellular location">
    <subcellularLocation>
        <location evidence="7">Plastid</location>
        <location evidence="7">Chloroplast</location>
    </subcellularLocation>
</comment>
<sequence>MTRVKRGSTARKHRENIIETASGTIGAPSRLFRTANQQRAKAFFYAYRDKRIKKRKIRRLWITRINAAVRQNGTNYSNFINYLRSNQIDINRKAFAQMVISDTDGFSTLIMQ</sequence>
<dbReference type="InterPro" id="IPR005813">
    <property type="entry name" value="Ribosomal_bL20"/>
</dbReference>
<evidence type="ECO:0000313" key="10">
    <source>
        <dbReference type="EMBL" id="AOV84716.1"/>
    </source>
</evidence>
<evidence type="ECO:0000256" key="9">
    <source>
        <dbReference type="RuleBase" id="RU004311"/>
    </source>
</evidence>
<dbReference type="GO" id="GO:0000027">
    <property type="term" value="P:ribosomal large subunit assembly"/>
    <property type="evidence" value="ECO:0007669"/>
    <property type="project" value="UniProtKB-UniRule"/>
</dbReference>
<dbReference type="Pfam" id="PF00453">
    <property type="entry name" value="Ribosomal_L20"/>
    <property type="match status" value="1"/>
</dbReference>
<evidence type="ECO:0000256" key="8">
    <source>
        <dbReference type="RuleBase" id="RU000561"/>
    </source>
</evidence>
<dbReference type="Gene3D" id="6.10.160.10">
    <property type="match status" value="1"/>
</dbReference>
<evidence type="ECO:0000256" key="6">
    <source>
        <dbReference type="ARBA" id="ARBA00035295"/>
    </source>
</evidence>
<keyword evidence="10" id="KW-0934">Plastid</keyword>
<reference evidence="10" key="1">
    <citation type="submission" date="2016-02" db="EMBL/GenBank/DDBJ databases">
        <title>Phylogenomics of the Schizaeales.</title>
        <authorList>
            <person name="Labiak P.H."/>
            <person name="Karol K.G."/>
        </authorList>
    </citation>
    <scope>NUCLEOTIDE SEQUENCE</scope>
</reference>
<protein>
    <recommendedName>
        <fullName evidence="6 7">Large ribosomal subunit protein bL20c</fullName>
    </recommendedName>
</protein>
<evidence type="ECO:0000256" key="2">
    <source>
        <dbReference type="ARBA" id="ARBA00022730"/>
    </source>
</evidence>
<comment type="similarity">
    <text evidence="1 7 8">Belongs to the bacterial ribosomal protein bL20 family.</text>
</comment>
<comment type="function">
    <text evidence="7 9">Binds directly to 23S ribosomal RNA and is necessary for the in vitro assembly process of the 50S ribosomal subunit. It is not involved in the protein synthesizing functions of that subunit.</text>
</comment>
<dbReference type="EMBL" id="KU764518">
    <property type="protein sequence ID" value="AOV84716.1"/>
    <property type="molecule type" value="Genomic_DNA"/>
</dbReference>
<dbReference type="GO" id="GO:0003735">
    <property type="term" value="F:structural constituent of ribosome"/>
    <property type="evidence" value="ECO:0007669"/>
    <property type="project" value="InterPro"/>
</dbReference>